<evidence type="ECO:0000256" key="4">
    <source>
        <dbReference type="SAM" id="MobiDB-lite"/>
    </source>
</evidence>
<comment type="subcellular location">
    <subcellularLocation>
        <location evidence="2">Gas vesicle</location>
    </subcellularLocation>
</comment>
<accession>A0ABW2PFZ6</accession>
<dbReference type="PANTHER" id="PTHR36852">
    <property type="entry name" value="PROTEIN GVPL 2"/>
    <property type="match status" value="1"/>
</dbReference>
<reference evidence="6" key="1">
    <citation type="journal article" date="2019" name="Int. J. Syst. Evol. Microbiol.">
        <title>The Global Catalogue of Microorganisms (GCM) 10K type strain sequencing project: providing services to taxonomists for standard genome sequencing and annotation.</title>
        <authorList>
            <consortium name="The Broad Institute Genomics Platform"/>
            <consortium name="The Broad Institute Genome Sequencing Center for Infectious Disease"/>
            <person name="Wu L."/>
            <person name="Ma J."/>
        </authorList>
    </citation>
    <scope>NUCLEOTIDE SEQUENCE [LARGE SCALE GENOMIC DNA]</scope>
    <source>
        <strain evidence="6">CECT 7649</strain>
    </source>
</reference>
<sequence>MARSTSGPAAPGSEQEAPQVAGRRPGGAVQDADTRATGHATAEASGRAAAGASGASARAGERTGVPEQRQERATASYIYGILPSDVELTPEPRGVGDPPGEIALVRHRDIAALVSELRLTRPLGRPQDLVAHQNLLDDVAAEVPVLPLRFGAVMESPEAIVSELLTPHHDRFRSALEELEGRVQFVVKGRYEEGTVLREVLAEEPEAARLREEIRGLPEEATWDARIRLGEIINRAVEVKRDADTQVLAQGLAPHAVAVVIREPTHEEDAAHLAVLVETDRQEEFERALEEFGRRWADRVTLRLLGPQAPYDFVDTQG</sequence>
<keyword evidence="6" id="KW-1185">Reference proteome</keyword>
<proteinExistence type="inferred from homology"/>
<dbReference type="Proteomes" id="UP001596496">
    <property type="component" value="Unassembled WGS sequence"/>
</dbReference>
<feature type="region of interest" description="Disordered" evidence="4">
    <location>
        <begin position="1"/>
        <end position="72"/>
    </location>
</feature>
<evidence type="ECO:0000313" key="6">
    <source>
        <dbReference type="Proteomes" id="UP001596496"/>
    </source>
</evidence>
<keyword evidence="1" id="KW-0304">Gas vesicle</keyword>
<evidence type="ECO:0000256" key="2">
    <source>
        <dbReference type="ARBA" id="ARBA00035108"/>
    </source>
</evidence>
<evidence type="ECO:0000256" key="1">
    <source>
        <dbReference type="ARBA" id="ARBA00022987"/>
    </source>
</evidence>
<feature type="compositionally biased region" description="Low complexity" evidence="4">
    <location>
        <begin position="40"/>
        <end position="58"/>
    </location>
</feature>
<comment type="similarity">
    <text evidence="3">Belongs to the gas vesicle GvpF/GvpL family.</text>
</comment>
<gene>
    <name evidence="5" type="ORF">ACFQSB_39905</name>
</gene>
<dbReference type="InterPro" id="IPR009430">
    <property type="entry name" value="GvpL/GvpF"/>
</dbReference>
<organism evidence="5 6">
    <name type="scientific">Sphaerisporangium rhizosphaerae</name>
    <dbReference type="NCBI Taxonomy" id="2269375"/>
    <lineage>
        <taxon>Bacteria</taxon>
        <taxon>Bacillati</taxon>
        <taxon>Actinomycetota</taxon>
        <taxon>Actinomycetes</taxon>
        <taxon>Streptosporangiales</taxon>
        <taxon>Streptosporangiaceae</taxon>
        <taxon>Sphaerisporangium</taxon>
    </lineage>
</organism>
<evidence type="ECO:0000256" key="3">
    <source>
        <dbReference type="ARBA" id="ARBA00035643"/>
    </source>
</evidence>
<dbReference type="Pfam" id="PF06386">
    <property type="entry name" value="GvpL_GvpF"/>
    <property type="match status" value="1"/>
</dbReference>
<comment type="caution">
    <text evidence="5">The sequence shown here is derived from an EMBL/GenBank/DDBJ whole genome shotgun (WGS) entry which is preliminary data.</text>
</comment>
<dbReference type="RefSeq" id="WP_380832532.1">
    <property type="nucleotide sequence ID" value="NZ_JBHTCG010000067.1"/>
</dbReference>
<evidence type="ECO:0000313" key="5">
    <source>
        <dbReference type="EMBL" id="MFC7388427.1"/>
    </source>
</evidence>
<dbReference type="EMBL" id="JBHTCG010000067">
    <property type="protein sequence ID" value="MFC7388427.1"/>
    <property type="molecule type" value="Genomic_DNA"/>
</dbReference>
<protein>
    <submittedName>
        <fullName evidence="5">GvpL/GvpF family gas vesicle protein</fullName>
    </submittedName>
</protein>
<name>A0ABW2PFZ6_9ACTN</name>
<dbReference type="PANTHER" id="PTHR36852:SF1">
    <property type="entry name" value="PROTEIN GVPL 2"/>
    <property type="match status" value="1"/>
</dbReference>